<gene>
    <name evidence="3" type="ORF">E6C64_07480</name>
    <name evidence="2" type="ORF">E6C64_08335</name>
</gene>
<feature type="transmembrane region" description="Helical" evidence="1">
    <location>
        <begin position="143"/>
        <end position="160"/>
    </location>
</feature>
<feature type="transmembrane region" description="Helical" evidence="1">
    <location>
        <begin position="227"/>
        <end position="249"/>
    </location>
</feature>
<feature type="transmembrane region" description="Helical" evidence="1">
    <location>
        <begin position="191"/>
        <end position="207"/>
    </location>
</feature>
<dbReference type="EMBL" id="SSSM01000004">
    <property type="protein sequence ID" value="THG30639.1"/>
    <property type="molecule type" value="Genomic_DNA"/>
</dbReference>
<evidence type="ECO:0000313" key="3">
    <source>
        <dbReference type="EMBL" id="THG31876.1"/>
    </source>
</evidence>
<keyword evidence="1" id="KW-0472">Membrane</keyword>
<protein>
    <recommendedName>
        <fullName evidence="5">Membrane-anchored protein</fullName>
    </recommendedName>
</protein>
<sequence length="267" mass="28037">MPASTSSGESTLRSDLLSKVTQITALFWVIKVLTTGMGEAASDYLVVSFEPVLVVLITAALFAAALVLQLRAPRYVAWKYWLVVAMVGIFGTMIADVAHVVAGVPYFASTAFFAVLVGAILTAWKRVEGTISIHSITSRRRELFYWATVIAAFALGTALGDWTAHSLQLGYLGSGVLFAVVIALPGVAHRLRLLGAVAAFWASYIVTRPLGASFADWIGVDHGRGGLGVGSGAVALIAAAITVVLVAVVSARRETTQMTTTDLPGAA</sequence>
<dbReference type="OrthoDB" id="9794709at2"/>
<feature type="transmembrane region" description="Helical" evidence="1">
    <location>
        <begin position="166"/>
        <end position="184"/>
    </location>
</feature>
<dbReference type="RefSeq" id="WP_136426996.1">
    <property type="nucleotide sequence ID" value="NZ_SSSM01000003.1"/>
</dbReference>
<feature type="transmembrane region" description="Helical" evidence="1">
    <location>
        <begin position="44"/>
        <end position="68"/>
    </location>
</feature>
<keyword evidence="1" id="KW-1133">Transmembrane helix</keyword>
<feature type="transmembrane region" description="Helical" evidence="1">
    <location>
        <begin position="104"/>
        <end position="123"/>
    </location>
</feature>
<evidence type="ECO:0008006" key="5">
    <source>
        <dbReference type="Google" id="ProtNLM"/>
    </source>
</evidence>
<dbReference type="EMBL" id="SSSM01000003">
    <property type="protein sequence ID" value="THG31876.1"/>
    <property type="molecule type" value="Genomic_DNA"/>
</dbReference>
<comment type="caution">
    <text evidence="2">The sequence shown here is derived from an EMBL/GenBank/DDBJ whole genome shotgun (WGS) entry which is preliminary data.</text>
</comment>
<evidence type="ECO:0000313" key="4">
    <source>
        <dbReference type="Proteomes" id="UP000309133"/>
    </source>
</evidence>
<organism evidence="2 4">
    <name type="scientific">Naasia lichenicola</name>
    <dbReference type="NCBI Taxonomy" id="2565933"/>
    <lineage>
        <taxon>Bacteria</taxon>
        <taxon>Bacillati</taxon>
        <taxon>Actinomycetota</taxon>
        <taxon>Actinomycetes</taxon>
        <taxon>Micrococcales</taxon>
        <taxon>Microbacteriaceae</taxon>
        <taxon>Naasia</taxon>
    </lineage>
</organism>
<evidence type="ECO:0000256" key="1">
    <source>
        <dbReference type="SAM" id="Phobius"/>
    </source>
</evidence>
<name>A0A4S4FJY5_9MICO</name>
<dbReference type="Proteomes" id="UP000309133">
    <property type="component" value="Unassembled WGS sequence"/>
</dbReference>
<evidence type="ECO:0000313" key="2">
    <source>
        <dbReference type="EMBL" id="THG30639.1"/>
    </source>
</evidence>
<dbReference type="Pfam" id="PF03988">
    <property type="entry name" value="DUF347"/>
    <property type="match status" value="4"/>
</dbReference>
<feature type="transmembrane region" description="Helical" evidence="1">
    <location>
        <begin position="80"/>
        <end position="98"/>
    </location>
</feature>
<dbReference type="AlphaFoldDB" id="A0A4S4FJY5"/>
<keyword evidence="1" id="KW-0812">Transmembrane</keyword>
<proteinExistence type="predicted"/>
<accession>A0A4S4FJY5</accession>
<reference evidence="2 4" key="1">
    <citation type="submission" date="2019-04" db="EMBL/GenBank/DDBJ databases">
        <authorList>
            <person name="Jiang L."/>
        </authorList>
    </citation>
    <scope>NUCLEOTIDE SEQUENCE [LARGE SCALE GENOMIC DNA]</scope>
    <source>
        <strain evidence="2 4">YIM 131853</strain>
    </source>
</reference>
<keyword evidence="4" id="KW-1185">Reference proteome</keyword>
<dbReference type="InterPro" id="IPR007136">
    <property type="entry name" value="DUF347"/>
</dbReference>